<sequence>FKNKSGLSYHETHKYSNYNIPSKSISILSGTYITEAKNVLVYLIKSHLKLNIKHTGLQTVLVPFSEPEFVLIFQNYIKRYSICHQKYICRFSDYDV</sequence>
<organism evidence="1 2">
    <name type="scientific">Gigaspora margarita</name>
    <dbReference type="NCBI Taxonomy" id="4874"/>
    <lineage>
        <taxon>Eukaryota</taxon>
        <taxon>Fungi</taxon>
        <taxon>Fungi incertae sedis</taxon>
        <taxon>Mucoromycota</taxon>
        <taxon>Glomeromycotina</taxon>
        <taxon>Glomeromycetes</taxon>
        <taxon>Diversisporales</taxon>
        <taxon>Gigasporaceae</taxon>
        <taxon>Gigaspora</taxon>
    </lineage>
</organism>
<gene>
    <name evidence="1" type="ORF">GMARGA_LOCUS15011</name>
</gene>
<comment type="caution">
    <text evidence="1">The sequence shown here is derived from an EMBL/GenBank/DDBJ whole genome shotgun (WGS) entry which is preliminary data.</text>
</comment>
<feature type="non-terminal residue" evidence="1">
    <location>
        <position position="1"/>
    </location>
</feature>
<keyword evidence="2" id="KW-1185">Reference proteome</keyword>
<dbReference type="EMBL" id="CAJVQB010010175">
    <property type="protein sequence ID" value="CAG8737363.1"/>
    <property type="molecule type" value="Genomic_DNA"/>
</dbReference>
<dbReference type="Proteomes" id="UP000789901">
    <property type="component" value="Unassembled WGS sequence"/>
</dbReference>
<protein>
    <submittedName>
        <fullName evidence="1">30749_t:CDS:1</fullName>
    </submittedName>
</protein>
<accession>A0ABN7V6L6</accession>
<evidence type="ECO:0000313" key="1">
    <source>
        <dbReference type="EMBL" id="CAG8737363.1"/>
    </source>
</evidence>
<reference evidence="1 2" key="1">
    <citation type="submission" date="2021-06" db="EMBL/GenBank/DDBJ databases">
        <authorList>
            <person name="Kallberg Y."/>
            <person name="Tangrot J."/>
            <person name="Rosling A."/>
        </authorList>
    </citation>
    <scope>NUCLEOTIDE SEQUENCE [LARGE SCALE GENOMIC DNA]</scope>
    <source>
        <strain evidence="1 2">120-4 pot B 10/14</strain>
    </source>
</reference>
<proteinExistence type="predicted"/>
<name>A0ABN7V6L6_GIGMA</name>
<evidence type="ECO:0000313" key="2">
    <source>
        <dbReference type="Proteomes" id="UP000789901"/>
    </source>
</evidence>